<name>A0A147BT11_IXORI</name>
<dbReference type="PANTHER" id="PTHR10151:SF120">
    <property type="entry name" value="BIS(5'-ADENOSYL)-TRIPHOSPHATASE"/>
    <property type="match status" value="1"/>
</dbReference>
<proteinExistence type="predicted"/>
<keyword evidence="1" id="KW-0732">Signal</keyword>
<dbReference type="InterPro" id="IPR002591">
    <property type="entry name" value="Phosphodiest/P_Trfase"/>
</dbReference>
<dbReference type="PROSITE" id="PS51257">
    <property type="entry name" value="PROKAR_LIPOPROTEIN"/>
    <property type="match status" value="1"/>
</dbReference>
<dbReference type="GO" id="GO:0016787">
    <property type="term" value="F:hydrolase activity"/>
    <property type="evidence" value="ECO:0007669"/>
    <property type="project" value="UniProtKB-ARBA"/>
</dbReference>
<accession>A0A147BT11</accession>
<feature type="signal peptide" evidence="1">
    <location>
        <begin position="1"/>
        <end position="21"/>
    </location>
</feature>
<evidence type="ECO:0000313" key="2">
    <source>
        <dbReference type="EMBL" id="JAR93877.1"/>
    </source>
</evidence>
<feature type="chain" id="PRO_5007542820" evidence="1">
    <location>
        <begin position="22"/>
        <end position="256"/>
    </location>
</feature>
<dbReference type="Pfam" id="PF01663">
    <property type="entry name" value="Phosphodiest"/>
    <property type="match status" value="1"/>
</dbReference>
<dbReference type="AlphaFoldDB" id="A0A147BT11"/>
<dbReference type="EMBL" id="GEGO01001527">
    <property type="protein sequence ID" value="JAR93877.1"/>
    <property type="molecule type" value="Transcribed_RNA"/>
</dbReference>
<dbReference type="PANTHER" id="PTHR10151">
    <property type="entry name" value="ECTONUCLEOTIDE PYROPHOSPHATASE/PHOSPHODIESTERASE"/>
    <property type="match status" value="1"/>
</dbReference>
<evidence type="ECO:0000256" key="1">
    <source>
        <dbReference type="SAM" id="SignalP"/>
    </source>
</evidence>
<dbReference type="Gene3D" id="3.40.720.10">
    <property type="entry name" value="Alkaline Phosphatase, subunit A"/>
    <property type="match status" value="1"/>
</dbReference>
<dbReference type="CDD" id="cd16018">
    <property type="entry name" value="Enpp"/>
    <property type="match status" value="1"/>
</dbReference>
<dbReference type="InterPro" id="IPR017850">
    <property type="entry name" value="Alkaline_phosphatase_core_sf"/>
</dbReference>
<sequence length="256" mass="28782">MKCCAWCLLVLCHAWWAGCAASDDVPLLLVVSFDGFWYQYLSLYSTPNIQALAAEGVRAEYMKNVYVTKTFPNHFTLATGLYEESHGIMGNSMYDPALNETFDLSNTDPRWWDNGQVVPIWIANQLHGTSRRSGGMMWPGTDVTFRNGRAHRVLAYDPKVNFTTRVDTVISWFLDPVEPVNCVLLYHEEPDATGHRFGPLSTEVRTQVEAVDDLVGQMVRSLAAAGLLDRSVHDLWDAVFFTAVSEKFAAFQQCAK</sequence>
<protein>
    <submittedName>
        <fullName evidence="2">Putative secreted ectonucleotide pyrophosphatase/phosphodiesterase</fullName>
    </submittedName>
</protein>
<reference evidence="2" key="1">
    <citation type="journal article" date="2018" name="PLoS Negl. Trop. Dis.">
        <title>Sialome diversity of ticks revealed by RNAseq of single tick salivary glands.</title>
        <authorList>
            <person name="Perner J."/>
            <person name="Kropackova S."/>
            <person name="Kopacek P."/>
            <person name="Ribeiro J.M."/>
        </authorList>
    </citation>
    <scope>NUCLEOTIDE SEQUENCE</scope>
    <source>
        <strain evidence="2">Siblings of single egg batch collected in Ceske Budejovice</strain>
        <tissue evidence="2">Salivary glands</tissue>
    </source>
</reference>
<organism evidence="2">
    <name type="scientific">Ixodes ricinus</name>
    <name type="common">Common tick</name>
    <name type="synonym">Acarus ricinus</name>
    <dbReference type="NCBI Taxonomy" id="34613"/>
    <lineage>
        <taxon>Eukaryota</taxon>
        <taxon>Metazoa</taxon>
        <taxon>Ecdysozoa</taxon>
        <taxon>Arthropoda</taxon>
        <taxon>Chelicerata</taxon>
        <taxon>Arachnida</taxon>
        <taxon>Acari</taxon>
        <taxon>Parasitiformes</taxon>
        <taxon>Ixodida</taxon>
        <taxon>Ixodoidea</taxon>
        <taxon>Ixodidae</taxon>
        <taxon>Ixodinae</taxon>
        <taxon>Ixodes</taxon>
    </lineage>
</organism>
<dbReference type="SUPFAM" id="SSF53649">
    <property type="entry name" value="Alkaline phosphatase-like"/>
    <property type="match status" value="1"/>
</dbReference>